<dbReference type="AlphaFoldDB" id="A0A2A5SHH5"/>
<dbReference type="EMBL" id="JXKA01000009">
    <property type="protein sequence ID" value="PCS12932.1"/>
    <property type="molecule type" value="Genomic_DNA"/>
</dbReference>
<name>A0A2A5SHH5_LACLH</name>
<dbReference type="SUPFAM" id="SSF51735">
    <property type="entry name" value="NAD(P)-binding Rossmann-fold domains"/>
    <property type="match status" value="1"/>
</dbReference>
<evidence type="ECO:0000313" key="6">
    <source>
        <dbReference type="Proteomes" id="UP000218744"/>
    </source>
</evidence>
<dbReference type="InterPro" id="IPR020904">
    <property type="entry name" value="Sc_DH/Rdtase_CS"/>
</dbReference>
<evidence type="ECO:0000256" key="3">
    <source>
        <dbReference type="RuleBase" id="RU000363"/>
    </source>
</evidence>
<proteinExistence type="inferred from homology"/>
<dbReference type="Gene3D" id="3.40.50.720">
    <property type="entry name" value="NAD(P)-binding Rossmann-like Domain"/>
    <property type="match status" value="1"/>
</dbReference>
<dbReference type="InterPro" id="IPR002347">
    <property type="entry name" value="SDR_fam"/>
</dbReference>
<dbReference type="InterPro" id="IPR036291">
    <property type="entry name" value="NAD(P)-bd_dom_sf"/>
</dbReference>
<dbReference type="Pfam" id="PF00106">
    <property type="entry name" value="adh_short"/>
    <property type="match status" value="1"/>
</dbReference>
<feature type="domain" description="Ketoreductase" evidence="4">
    <location>
        <begin position="7"/>
        <end position="187"/>
    </location>
</feature>
<evidence type="ECO:0000259" key="4">
    <source>
        <dbReference type="SMART" id="SM00822"/>
    </source>
</evidence>
<evidence type="ECO:0000256" key="2">
    <source>
        <dbReference type="ARBA" id="ARBA00023002"/>
    </source>
</evidence>
<dbReference type="InterPro" id="IPR050259">
    <property type="entry name" value="SDR"/>
</dbReference>
<reference evidence="5 6" key="1">
    <citation type="submission" date="2014-12" db="EMBL/GenBank/DDBJ databases">
        <title>Draft genome sequences of 10 type strains of Lactococcus.</title>
        <authorList>
            <person name="Sun Z."/>
            <person name="Zhong Z."/>
            <person name="Liu W."/>
            <person name="Zhang W."/>
            <person name="Zhang H."/>
        </authorList>
    </citation>
    <scope>NUCLEOTIDE SEQUENCE [LARGE SCALE GENOMIC DNA]</scope>
    <source>
        <strain evidence="5 6">DSM 20450</strain>
    </source>
</reference>
<evidence type="ECO:0000313" key="5">
    <source>
        <dbReference type="EMBL" id="PCS12932.1"/>
    </source>
</evidence>
<comment type="caution">
    <text evidence="5">The sequence shown here is derived from an EMBL/GenBank/DDBJ whole genome shotgun (WGS) entry which is preliminary data.</text>
</comment>
<comment type="similarity">
    <text evidence="1 3">Belongs to the short-chain dehydrogenases/reductases (SDR) family.</text>
</comment>
<accession>A0A2A5SHH5</accession>
<dbReference type="InterPro" id="IPR057326">
    <property type="entry name" value="KR_dom"/>
</dbReference>
<dbReference type="FunFam" id="3.40.50.720:FF:000173">
    <property type="entry name" value="3-oxoacyl-[acyl-carrier protein] reductase"/>
    <property type="match status" value="1"/>
</dbReference>
<organism evidence="5 6">
    <name type="scientific">Lactococcus lactis subsp. hordniae</name>
    <dbReference type="NCBI Taxonomy" id="203404"/>
    <lineage>
        <taxon>Bacteria</taxon>
        <taxon>Bacillati</taxon>
        <taxon>Bacillota</taxon>
        <taxon>Bacilli</taxon>
        <taxon>Lactobacillales</taxon>
        <taxon>Streptococcaceae</taxon>
        <taxon>Lactococcus</taxon>
    </lineage>
</organism>
<dbReference type="PANTHER" id="PTHR42879">
    <property type="entry name" value="3-OXOACYL-(ACYL-CARRIER-PROTEIN) REDUCTASE"/>
    <property type="match status" value="1"/>
</dbReference>
<dbReference type="GO" id="GO:0016491">
    <property type="term" value="F:oxidoreductase activity"/>
    <property type="evidence" value="ECO:0007669"/>
    <property type="project" value="UniProtKB-KW"/>
</dbReference>
<evidence type="ECO:0000256" key="1">
    <source>
        <dbReference type="ARBA" id="ARBA00006484"/>
    </source>
</evidence>
<gene>
    <name evidence="5" type="ORF">RU90_GL002562</name>
</gene>
<dbReference type="Proteomes" id="UP000218744">
    <property type="component" value="Unassembled WGS sequence"/>
</dbReference>
<dbReference type="PRINTS" id="PR00081">
    <property type="entry name" value="GDHRDH"/>
</dbReference>
<dbReference type="GO" id="GO:0032787">
    <property type="term" value="P:monocarboxylic acid metabolic process"/>
    <property type="evidence" value="ECO:0007669"/>
    <property type="project" value="UniProtKB-ARBA"/>
</dbReference>
<keyword evidence="2" id="KW-0560">Oxidoreductase</keyword>
<protein>
    <submittedName>
        <fullName evidence="5">3-oxoacyl-acyl carrier protein reductase</fullName>
    </submittedName>
</protein>
<sequence length="251" mass="27359">MEAMNKRTILITGATRGIGWAIAQKAAQANHKVILTCRDPLSLKSRAEELQKKFPETEIQAIPLDVSNRSSVANAAKLIKDIDILINNAGITADSTFKKMSPEIWDEVISVNLTGVFNSTHALLDKINQGGQIITLTSKSALFGNFGQANYAASKAGIIAFTKTLAKELKKSMIRVNSVSPAAVTDMTLPLLKSLKETYGQNIPDEWKMGSSSDVANFIINDLIESEMTGKIFSVNGSEIGYWQDPTFHKL</sequence>
<dbReference type="PRINTS" id="PR00080">
    <property type="entry name" value="SDRFAMILY"/>
</dbReference>
<dbReference type="PANTHER" id="PTHR42879:SF2">
    <property type="entry name" value="3-OXOACYL-[ACYL-CARRIER-PROTEIN] REDUCTASE FABG"/>
    <property type="match status" value="1"/>
</dbReference>
<dbReference type="SMART" id="SM00822">
    <property type="entry name" value="PKS_KR"/>
    <property type="match status" value="1"/>
</dbReference>
<dbReference type="PROSITE" id="PS00061">
    <property type="entry name" value="ADH_SHORT"/>
    <property type="match status" value="1"/>
</dbReference>